<protein>
    <recommendedName>
        <fullName evidence="1">Dienelactone hydrolase domain-containing protein</fullName>
    </recommendedName>
</protein>
<dbReference type="Pfam" id="PF01738">
    <property type="entry name" value="DLH"/>
    <property type="match status" value="1"/>
</dbReference>
<evidence type="ECO:0000259" key="1">
    <source>
        <dbReference type="Pfam" id="PF01738"/>
    </source>
</evidence>
<dbReference type="SUPFAM" id="SSF53474">
    <property type="entry name" value="alpha/beta-Hydrolases"/>
    <property type="match status" value="1"/>
</dbReference>
<dbReference type="InterPro" id="IPR002925">
    <property type="entry name" value="Dienelactn_hydro"/>
</dbReference>
<organism evidence="2 3">
    <name type="scientific">Bifiguratus adelaidae</name>
    <dbReference type="NCBI Taxonomy" id="1938954"/>
    <lineage>
        <taxon>Eukaryota</taxon>
        <taxon>Fungi</taxon>
        <taxon>Fungi incertae sedis</taxon>
        <taxon>Mucoromycota</taxon>
        <taxon>Mucoromycotina</taxon>
        <taxon>Endogonomycetes</taxon>
        <taxon>Endogonales</taxon>
        <taxon>Endogonales incertae sedis</taxon>
        <taxon>Bifiguratus</taxon>
    </lineage>
</organism>
<keyword evidence="3" id="KW-1185">Reference proteome</keyword>
<evidence type="ECO:0000313" key="2">
    <source>
        <dbReference type="EMBL" id="OZJ05314.1"/>
    </source>
</evidence>
<accession>A0A261Y4B9</accession>
<proteinExistence type="predicted"/>
<feature type="domain" description="Dienelactone hydrolase" evidence="1">
    <location>
        <begin position="34"/>
        <end position="277"/>
    </location>
</feature>
<dbReference type="OrthoDB" id="17560at2759"/>
<gene>
    <name evidence="2" type="ORF">BZG36_01588</name>
</gene>
<dbReference type="AlphaFoldDB" id="A0A261Y4B9"/>
<dbReference type="InterPro" id="IPR029058">
    <property type="entry name" value="AB_hydrolase_fold"/>
</dbReference>
<comment type="caution">
    <text evidence="2">The sequence shown here is derived from an EMBL/GenBank/DDBJ whole genome shotgun (WGS) entry which is preliminary data.</text>
</comment>
<dbReference type="Proteomes" id="UP000242875">
    <property type="component" value="Unassembled WGS sequence"/>
</dbReference>
<dbReference type="PANTHER" id="PTHR17630:SF44">
    <property type="entry name" value="PROTEIN AIM2"/>
    <property type="match status" value="1"/>
</dbReference>
<dbReference type="EMBL" id="MVBO01000017">
    <property type="protein sequence ID" value="OZJ05314.1"/>
    <property type="molecule type" value="Genomic_DNA"/>
</dbReference>
<sequence length="279" mass="30501">MAEQQEFPPDHCCASGFLATGEPKGTEATFGGLNSYVAVPKEKPTTCVLIVTDVFGYKLVNTRLIADAFAEAGFLCVIPDLLGDAALPADILETKPADELSKLSWGDYMHERFLKKAKLVPTMMTLIFSLSLSKVMKDIDGVLAGITEKYGITAFGAQGYCWGGKHSIVLTHKPQVKAAVVAHPSRLSLPDDIQKMSAPGLFLCAGKDFDFGPKKYGQAEQILKKKKETGSGPDYGFHIYETAPHGFGTRSEPGNKECDEIREDHVKRSIEFYKKYLVA</sequence>
<dbReference type="PANTHER" id="PTHR17630">
    <property type="entry name" value="DIENELACTONE HYDROLASE"/>
    <property type="match status" value="1"/>
</dbReference>
<dbReference type="GO" id="GO:0016787">
    <property type="term" value="F:hydrolase activity"/>
    <property type="evidence" value="ECO:0007669"/>
    <property type="project" value="InterPro"/>
</dbReference>
<reference evidence="2 3" key="1">
    <citation type="journal article" date="2017" name="Mycologia">
        <title>Bifiguratus adelaidae, gen. et sp. nov., a new member of Mucoromycotina in endophytic and soil-dwelling habitats.</title>
        <authorList>
            <person name="Torres-Cruz T.J."/>
            <person name="Billingsley Tobias T.L."/>
            <person name="Almatruk M."/>
            <person name="Hesse C."/>
            <person name="Kuske C.R."/>
            <person name="Desiro A."/>
            <person name="Benucci G.M."/>
            <person name="Bonito G."/>
            <person name="Stajich J.E."/>
            <person name="Dunlap C."/>
            <person name="Arnold A.E."/>
            <person name="Porras-Alfaro A."/>
        </authorList>
    </citation>
    <scope>NUCLEOTIDE SEQUENCE [LARGE SCALE GENOMIC DNA]</scope>
    <source>
        <strain evidence="2 3">AZ0501</strain>
    </source>
</reference>
<evidence type="ECO:0000313" key="3">
    <source>
        <dbReference type="Proteomes" id="UP000242875"/>
    </source>
</evidence>
<name>A0A261Y4B9_9FUNG</name>
<dbReference type="Gene3D" id="3.40.50.1820">
    <property type="entry name" value="alpha/beta hydrolase"/>
    <property type="match status" value="1"/>
</dbReference>